<comment type="catalytic activity">
    <reaction evidence="8 9">
        <text>(R)-4'-phosphopantetheine + ATP + H(+) = 3'-dephospho-CoA + diphosphate</text>
        <dbReference type="Rhea" id="RHEA:19801"/>
        <dbReference type="ChEBI" id="CHEBI:15378"/>
        <dbReference type="ChEBI" id="CHEBI:30616"/>
        <dbReference type="ChEBI" id="CHEBI:33019"/>
        <dbReference type="ChEBI" id="CHEBI:57328"/>
        <dbReference type="ChEBI" id="CHEBI:61723"/>
        <dbReference type="EC" id="2.7.7.3"/>
    </reaction>
</comment>
<feature type="binding site" evidence="9">
    <location>
        <position position="42"/>
    </location>
    <ligand>
        <name>substrate</name>
    </ligand>
</feature>
<dbReference type="Proteomes" id="UP000824091">
    <property type="component" value="Unassembled WGS sequence"/>
</dbReference>
<evidence type="ECO:0000256" key="3">
    <source>
        <dbReference type="ARBA" id="ARBA00022695"/>
    </source>
</evidence>
<comment type="function">
    <text evidence="9">Reversibly transfers an adenylyl group from ATP to 4'-phosphopantetheine, yielding dephospho-CoA (dPCoA) and pyrophosphate.</text>
</comment>
<evidence type="ECO:0000256" key="9">
    <source>
        <dbReference type="HAMAP-Rule" id="MF_00151"/>
    </source>
</evidence>
<evidence type="ECO:0000256" key="5">
    <source>
        <dbReference type="ARBA" id="ARBA00022840"/>
    </source>
</evidence>
<comment type="subcellular location">
    <subcellularLocation>
        <location evidence="9">Cytoplasm</location>
    </subcellularLocation>
</comment>
<dbReference type="InterPro" id="IPR001980">
    <property type="entry name" value="PPAT"/>
</dbReference>
<feature type="binding site" evidence="9">
    <location>
        <position position="18"/>
    </location>
    <ligand>
        <name>ATP</name>
        <dbReference type="ChEBI" id="CHEBI:30616"/>
    </ligand>
</feature>
<name>A0A9D1I6A7_9FIRM</name>
<evidence type="ECO:0000256" key="1">
    <source>
        <dbReference type="ARBA" id="ARBA00022490"/>
    </source>
</evidence>
<comment type="similarity">
    <text evidence="9">Belongs to the bacterial CoaD family.</text>
</comment>
<reference evidence="11" key="1">
    <citation type="submission" date="2020-10" db="EMBL/GenBank/DDBJ databases">
        <authorList>
            <person name="Gilroy R."/>
        </authorList>
    </citation>
    <scope>NUCLEOTIDE SEQUENCE</scope>
    <source>
        <strain evidence="11">11300</strain>
    </source>
</reference>
<dbReference type="NCBIfam" id="TIGR01510">
    <property type="entry name" value="coaD_prev_kdtB"/>
    <property type="match status" value="1"/>
</dbReference>
<evidence type="ECO:0000256" key="4">
    <source>
        <dbReference type="ARBA" id="ARBA00022741"/>
    </source>
</evidence>
<feature type="site" description="Transition state stabilizer" evidence="9">
    <location>
        <position position="18"/>
    </location>
</feature>
<gene>
    <name evidence="9 11" type="primary">coaD</name>
    <name evidence="11" type="ORF">IAD16_09815</name>
</gene>
<keyword evidence="5 9" id="KW-0067">ATP-binding</keyword>
<evidence type="ECO:0000256" key="2">
    <source>
        <dbReference type="ARBA" id="ARBA00022679"/>
    </source>
</evidence>
<dbReference type="NCBIfam" id="TIGR00125">
    <property type="entry name" value="cyt_tran_rel"/>
    <property type="match status" value="1"/>
</dbReference>
<keyword evidence="7 9" id="KW-0173">Coenzyme A biosynthesis</keyword>
<feature type="binding site" evidence="9">
    <location>
        <begin position="125"/>
        <end position="131"/>
    </location>
    <ligand>
        <name>ATP</name>
        <dbReference type="ChEBI" id="CHEBI:30616"/>
    </ligand>
</feature>
<dbReference type="SUPFAM" id="SSF52374">
    <property type="entry name" value="Nucleotidylyl transferase"/>
    <property type="match status" value="1"/>
</dbReference>
<proteinExistence type="inferred from homology"/>
<evidence type="ECO:0000256" key="6">
    <source>
        <dbReference type="ARBA" id="ARBA00022842"/>
    </source>
</evidence>
<dbReference type="GO" id="GO:0005737">
    <property type="term" value="C:cytoplasm"/>
    <property type="evidence" value="ECO:0007669"/>
    <property type="project" value="UniProtKB-SubCell"/>
</dbReference>
<feature type="binding site" evidence="9">
    <location>
        <position position="74"/>
    </location>
    <ligand>
        <name>substrate</name>
    </ligand>
</feature>
<dbReference type="InterPro" id="IPR004821">
    <property type="entry name" value="Cyt_trans-like"/>
</dbReference>
<keyword evidence="4 9" id="KW-0547">Nucleotide-binding</keyword>
<dbReference type="InterPro" id="IPR014729">
    <property type="entry name" value="Rossmann-like_a/b/a_fold"/>
</dbReference>
<feature type="binding site" evidence="9">
    <location>
        <position position="99"/>
    </location>
    <ligand>
        <name>ATP</name>
        <dbReference type="ChEBI" id="CHEBI:30616"/>
    </ligand>
</feature>
<feature type="binding site" evidence="9">
    <location>
        <position position="88"/>
    </location>
    <ligand>
        <name>substrate</name>
    </ligand>
</feature>
<dbReference type="AlphaFoldDB" id="A0A9D1I6A7"/>
<keyword evidence="1 9" id="KW-0963">Cytoplasm</keyword>
<feature type="domain" description="Cytidyltransferase-like" evidence="10">
    <location>
        <begin position="6"/>
        <end position="135"/>
    </location>
</feature>
<evidence type="ECO:0000256" key="7">
    <source>
        <dbReference type="ARBA" id="ARBA00022993"/>
    </source>
</evidence>
<dbReference type="Gene3D" id="3.40.50.620">
    <property type="entry name" value="HUPs"/>
    <property type="match status" value="1"/>
</dbReference>
<dbReference type="Pfam" id="PF01467">
    <property type="entry name" value="CTP_transf_like"/>
    <property type="match status" value="1"/>
</dbReference>
<feature type="binding site" evidence="9">
    <location>
        <position position="10"/>
    </location>
    <ligand>
        <name>substrate</name>
    </ligand>
</feature>
<comment type="caution">
    <text evidence="11">The sequence shown here is derived from an EMBL/GenBank/DDBJ whole genome shotgun (WGS) entry which is preliminary data.</text>
</comment>
<comment type="pathway">
    <text evidence="9">Cofactor biosynthesis; coenzyme A biosynthesis; CoA from (R)-pantothenate: step 4/5.</text>
</comment>
<dbReference type="GO" id="GO:0015937">
    <property type="term" value="P:coenzyme A biosynthetic process"/>
    <property type="evidence" value="ECO:0007669"/>
    <property type="project" value="UniProtKB-UniRule"/>
</dbReference>
<protein>
    <recommendedName>
        <fullName evidence="9">Phosphopantetheine adenylyltransferase</fullName>
        <ecNumber evidence="9">2.7.7.3</ecNumber>
    </recommendedName>
    <alternativeName>
        <fullName evidence="9">Dephospho-CoA pyrophosphorylase</fullName>
    </alternativeName>
    <alternativeName>
        <fullName evidence="9">Pantetheine-phosphate adenylyltransferase</fullName>
        <shortName evidence="9">PPAT</shortName>
    </alternativeName>
</protein>
<evidence type="ECO:0000313" key="12">
    <source>
        <dbReference type="Proteomes" id="UP000824091"/>
    </source>
</evidence>
<dbReference type="EC" id="2.7.7.3" evidence="9"/>
<keyword evidence="2 9" id="KW-0808">Transferase</keyword>
<dbReference type="EMBL" id="DVMO01000151">
    <property type="protein sequence ID" value="HIU28652.1"/>
    <property type="molecule type" value="Genomic_DNA"/>
</dbReference>
<feature type="binding site" evidence="9">
    <location>
        <begin position="89"/>
        <end position="91"/>
    </location>
    <ligand>
        <name>ATP</name>
        <dbReference type="ChEBI" id="CHEBI:30616"/>
    </ligand>
</feature>
<dbReference type="PRINTS" id="PR01020">
    <property type="entry name" value="LPSBIOSNTHSS"/>
</dbReference>
<keyword evidence="6 9" id="KW-0460">Magnesium</keyword>
<evidence type="ECO:0000256" key="8">
    <source>
        <dbReference type="ARBA" id="ARBA00029346"/>
    </source>
</evidence>
<reference evidence="11" key="2">
    <citation type="journal article" date="2021" name="PeerJ">
        <title>Extensive microbial diversity within the chicken gut microbiome revealed by metagenomics and culture.</title>
        <authorList>
            <person name="Gilroy R."/>
            <person name="Ravi A."/>
            <person name="Getino M."/>
            <person name="Pursley I."/>
            <person name="Horton D.L."/>
            <person name="Alikhan N.F."/>
            <person name="Baker D."/>
            <person name="Gharbi K."/>
            <person name="Hall N."/>
            <person name="Watson M."/>
            <person name="Adriaenssens E.M."/>
            <person name="Foster-Nyarko E."/>
            <person name="Jarju S."/>
            <person name="Secka A."/>
            <person name="Antonio M."/>
            <person name="Oren A."/>
            <person name="Chaudhuri R.R."/>
            <person name="La Ragione R."/>
            <person name="Hildebrand F."/>
            <person name="Pallen M.J."/>
        </authorList>
    </citation>
    <scope>NUCLEOTIDE SEQUENCE</scope>
    <source>
        <strain evidence="11">11300</strain>
    </source>
</reference>
<dbReference type="HAMAP" id="MF_00151">
    <property type="entry name" value="PPAT_bact"/>
    <property type="match status" value="1"/>
</dbReference>
<comment type="cofactor">
    <cofactor evidence="9">
        <name>Mg(2+)</name>
        <dbReference type="ChEBI" id="CHEBI:18420"/>
    </cofactor>
</comment>
<organism evidence="11 12">
    <name type="scientific">Candidatus Fimisoma avicola</name>
    <dbReference type="NCBI Taxonomy" id="2840826"/>
    <lineage>
        <taxon>Bacteria</taxon>
        <taxon>Bacillati</taxon>
        <taxon>Bacillota</taxon>
        <taxon>Clostridia</taxon>
        <taxon>Eubacteriales</taxon>
        <taxon>Candidatus Fimisoma</taxon>
    </lineage>
</organism>
<evidence type="ECO:0000313" key="11">
    <source>
        <dbReference type="EMBL" id="HIU28652.1"/>
    </source>
</evidence>
<dbReference type="PANTHER" id="PTHR21342:SF1">
    <property type="entry name" value="PHOSPHOPANTETHEINE ADENYLYLTRANSFERASE"/>
    <property type="match status" value="1"/>
</dbReference>
<dbReference type="GO" id="GO:0005524">
    <property type="term" value="F:ATP binding"/>
    <property type="evidence" value="ECO:0007669"/>
    <property type="project" value="UniProtKB-KW"/>
</dbReference>
<dbReference type="CDD" id="cd02163">
    <property type="entry name" value="PPAT"/>
    <property type="match status" value="1"/>
</dbReference>
<keyword evidence="3 9" id="KW-0548">Nucleotidyltransferase</keyword>
<dbReference type="PANTHER" id="PTHR21342">
    <property type="entry name" value="PHOSPHOPANTETHEINE ADENYLYLTRANSFERASE"/>
    <property type="match status" value="1"/>
</dbReference>
<dbReference type="GO" id="GO:0004595">
    <property type="term" value="F:pantetheine-phosphate adenylyltransferase activity"/>
    <property type="evidence" value="ECO:0007669"/>
    <property type="project" value="UniProtKB-UniRule"/>
</dbReference>
<sequence>MEIKALYAGSFDPLTLGHLDIIERAANIFDQLVIGVVVNLEKKTMFTFEERMEMIAEATADIPNVKVDMCDGLLADFVNKNRFNVVVRGLRGTGDFDLEQQMAQLHKHLYNEKTETVFLMADAKHAFVSSTMAKQVISLGGPGEDLVPPCVLKRMKGRLNK</sequence>
<evidence type="ECO:0000259" key="10">
    <source>
        <dbReference type="Pfam" id="PF01467"/>
    </source>
</evidence>
<accession>A0A9D1I6A7</accession>
<feature type="binding site" evidence="9">
    <location>
        <begin position="10"/>
        <end position="11"/>
    </location>
    <ligand>
        <name>ATP</name>
        <dbReference type="ChEBI" id="CHEBI:30616"/>
    </ligand>
</feature>
<comment type="subunit">
    <text evidence="9">Homohexamer.</text>
</comment>